<evidence type="ECO:0000313" key="3">
    <source>
        <dbReference type="Proteomes" id="UP000244168"/>
    </source>
</evidence>
<organism evidence="2 3">
    <name type="scientific">Mucilaginibacter yixingensis</name>
    <dbReference type="NCBI Taxonomy" id="1295612"/>
    <lineage>
        <taxon>Bacteria</taxon>
        <taxon>Pseudomonadati</taxon>
        <taxon>Bacteroidota</taxon>
        <taxon>Sphingobacteriia</taxon>
        <taxon>Sphingobacteriales</taxon>
        <taxon>Sphingobacteriaceae</taxon>
        <taxon>Mucilaginibacter</taxon>
    </lineage>
</organism>
<feature type="transmembrane region" description="Helical" evidence="1">
    <location>
        <begin position="143"/>
        <end position="170"/>
    </location>
</feature>
<feature type="transmembrane region" description="Helical" evidence="1">
    <location>
        <begin position="103"/>
        <end position="123"/>
    </location>
</feature>
<sequence>MKTFIRHLFVFGWQQSLACLFPVLVFSMLALSHLFTGVLPRYDFMLIACITIQLVMFRLHIETADELLVVCIFHLLGLLMELEKVHIGSWSYPEFAYAKISGVPLYSGFMYASVASYLCQAWRRLDVRIEGWPSATAARVLGALIYINFFTNHFITDLRYFIAVPILYFFRKATVYFRLKDSVYHMPVILSFMLIGFFIWLAENIATRLGAWKYAYQHHNWTVVNYQKISSWDFLVIVSFIIVAELKMLKQCDTARRPAKAAPVNTKAIAHHHA</sequence>
<evidence type="ECO:0000256" key="1">
    <source>
        <dbReference type="SAM" id="Phobius"/>
    </source>
</evidence>
<keyword evidence="1" id="KW-0812">Transmembrane</keyword>
<keyword evidence="3" id="KW-1185">Reference proteome</keyword>
<dbReference type="EMBL" id="QAOQ01000007">
    <property type="protein sequence ID" value="PTQ94105.1"/>
    <property type="molecule type" value="Genomic_DNA"/>
</dbReference>
<reference evidence="2 3" key="1">
    <citation type="submission" date="2018-04" db="EMBL/GenBank/DDBJ databases">
        <title>Genomic Encyclopedia of Archaeal and Bacterial Type Strains, Phase II (KMG-II): from individual species to whole genera.</title>
        <authorList>
            <person name="Goeker M."/>
        </authorList>
    </citation>
    <scope>NUCLEOTIDE SEQUENCE [LARGE SCALE GENOMIC DNA]</scope>
    <source>
        <strain evidence="2 3">DSM 26809</strain>
    </source>
</reference>
<feature type="transmembrane region" description="Helical" evidence="1">
    <location>
        <begin position="67"/>
        <end position="82"/>
    </location>
</feature>
<comment type="caution">
    <text evidence="2">The sequence shown here is derived from an EMBL/GenBank/DDBJ whole genome shotgun (WGS) entry which is preliminary data.</text>
</comment>
<keyword evidence="1" id="KW-0472">Membrane</keyword>
<protein>
    <submittedName>
        <fullName evidence="2">Uncharacterized membrane protein YoaT (DUF817 family)</fullName>
    </submittedName>
</protein>
<accession>A0A2T5J6C9</accession>
<dbReference type="InterPro" id="IPR008535">
    <property type="entry name" value="DUF817"/>
</dbReference>
<dbReference type="Proteomes" id="UP000244168">
    <property type="component" value="Unassembled WGS sequence"/>
</dbReference>
<proteinExistence type="predicted"/>
<dbReference type="AlphaFoldDB" id="A0A2T5J6C9"/>
<keyword evidence="1" id="KW-1133">Transmembrane helix</keyword>
<dbReference type="OrthoDB" id="1550598at2"/>
<feature type="transmembrane region" description="Helical" evidence="1">
    <location>
        <begin position="182"/>
        <end position="202"/>
    </location>
</feature>
<gene>
    <name evidence="2" type="ORF">C8P68_107170</name>
</gene>
<evidence type="ECO:0000313" key="2">
    <source>
        <dbReference type="EMBL" id="PTQ94105.1"/>
    </source>
</evidence>
<feature type="transmembrane region" description="Helical" evidence="1">
    <location>
        <begin position="12"/>
        <end position="35"/>
    </location>
</feature>
<name>A0A2T5J6C9_9SPHI</name>
<dbReference type="Pfam" id="PF05675">
    <property type="entry name" value="DUF817"/>
    <property type="match status" value="1"/>
</dbReference>
<feature type="transmembrane region" description="Helical" evidence="1">
    <location>
        <begin position="42"/>
        <end position="61"/>
    </location>
</feature>
<dbReference type="PIRSF" id="PIRSF009141">
    <property type="entry name" value="UCP009141"/>
    <property type="match status" value="1"/>
</dbReference>
<dbReference type="RefSeq" id="WP_107830495.1">
    <property type="nucleotide sequence ID" value="NZ_CP160205.1"/>
</dbReference>